<evidence type="ECO:0000256" key="3">
    <source>
        <dbReference type="ARBA" id="ARBA00023125"/>
    </source>
</evidence>
<feature type="region of interest" description="Disordered" evidence="7">
    <location>
        <begin position="528"/>
        <end position="569"/>
    </location>
</feature>
<evidence type="ECO:0000256" key="6">
    <source>
        <dbReference type="ARBA" id="ARBA00025805"/>
    </source>
</evidence>
<feature type="region of interest" description="Disordered" evidence="7">
    <location>
        <begin position="90"/>
        <end position="238"/>
    </location>
</feature>
<dbReference type="PANTHER" id="PTHR48019">
    <property type="entry name" value="SERUM RESPONSE FACTOR HOMOLOG"/>
    <property type="match status" value="1"/>
</dbReference>
<feature type="domain" description="MADS-box" evidence="8">
    <location>
        <begin position="1"/>
        <end position="61"/>
    </location>
</feature>
<reference evidence="9 10" key="1">
    <citation type="journal article" date="2024" name="bioRxiv">
        <title>Comparative genomics of Cryptococcus and Kwoniella reveals pathogenesis evolution and contrasting karyotype dynamics via intercentromeric recombination or chromosome fusion.</title>
        <authorList>
            <person name="Coelho M.A."/>
            <person name="David-Palma M."/>
            <person name="Shea T."/>
            <person name="Bowers K."/>
            <person name="McGinley-Smith S."/>
            <person name="Mohammad A.W."/>
            <person name="Gnirke A."/>
            <person name="Yurkov A.M."/>
            <person name="Nowrousian M."/>
            <person name="Sun S."/>
            <person name="Cuomo C.A."/>
            <person name="Heitman J."/>
        </authorList>
    </citation>
    <scope>NUCLEOTIDE SEQUENCE [LARGE SCALE GENOMIC DNA]</scope>
    <source>
        <strain evidence="9 10">CBS 13917</strain>
    </source>
</reference>
<protein>
    <recommendedName>
        <fullName evidence="8">MADS-box domain-containing protein</fullName>
    </recommendedName>
</protein>
<proteinExistence type="inferred from homology"/>
<dbReference type="InterPro" id="IPR002100">
    <property type="entry name" value="TF_MADSbox"/>
</dbReference>
<feature type="region of interest" description="Disordered" evidence="7">
    <location>
        <begin position="489"/>
        <end position="509"/>
    </location>
</feature>
<evidence type="ECO:0000313" key="10">
    <source>
        <dbReference type="Proteomes" id="UP001388673"/>
    </source>
</evidence>
<accession>A0AAW0Z5T1</accession>
<evidence type="ECO:0000256" key="4">
    <source>
        <dbReference type="ARBA" id="ARBA00023163"/>
    </source>
</evidence>
<evidence type="ECO:0000256" key="2">
    <source>
        <dbReference type="ARBA" id="ARBA00023015"/>
    </source>
</evidence>
<organism evidence="9 10">
    <name type="scientific">Kwoniella newhampshirensis</name>
    <dbReference type="NCBI Taxonomy" id="1651941"/>
    <lineage>
        <taxon>Eukaryota</taxon>
        <taxon>Fungi</taxon>
        <taxon>Dikarya</taxon>
        <taxon>Basidiomycota</taxon>
        <taxon>Agaricomycotina</taxon>
        <taxon>Tremellomycetes</taxon>
        <taxon>Tremellales</taxon>
        <taxon>Cryptococcaceae</taxon>
        <taxon>Kwoniella</taxon>
    </lineage>
</organism>
<gene>
    <name evidence="9" type="ORF">IAR55_000135</name>
</gene>
<dbReference type="Proteomes" id="UP001388673">
    <property type="component" value="Unassembled WGS sequence"/>
</dbReference>
<evidence type="ECO:0000256" key="1">
    <source>
        <dbReference type="ARBA" id="ARBA00004123"/>
    </source>
</evidence>
<feature type="compositionally biased region" description="Basic residues" evidence="7">
    <location>
        <begin position="146"/>
        <end position="158"/>
    </location>
</feature>
<sequence length="569" mass="61752">MGRKKIEIRPLVDERNRNVTFLKRKAGLMKKAWELSVLCAADVSIIIFSAAGKAYEFSSQDLDGEIERYHDYEGMIERRRAPEFAAMALAGDDEEDDEDDVGSRRGSLGKKGVAPNGQAAPPRSLKGKESFKARTVKHRYVERSGHAKSKKTKGKGYGKTRDRSQSEKRSFIDGILSDESSGSDDGDVDGDDRGESYVRRRRDETDDFDRERGERKRERASNREAESGPVPGDHRSYSTSDKMMAGLHYALNMHHVPGQSTSNPVDYAGQLQQRQDPYDQSDGYVQASMNVPNLPRLPPDAVTYRTSNTPTMPLPVSNPSYPPSQGSASTMGYYGHSLPHQGAQHSFQPQQQQSFQQHANTAYLPPSAAGPSPVGQSVNGSTMQWDQGLLTRYAEYQLQQNHQRQQRLLLERQRQQLADLGVPVDERSLLDDIFGGVGGSRASNTGAGAGTGAGGSVANGAPSGIPDVGGDGGDTNGGGEFIWPLANGGNNGGGATGGEETEGFDMPEGVSHKVTRGEGDLDWMEGLEEDRHGLSLPSPVSNGTGEVRRGTMREREGLEDGRGGKKVRV</sequence>
<name>A0AAW0Z5T1_9TREE</name>
<dbReference type="AlphaFoldDB" id="A0AAW0Z5T1"/>
<keyword evidence="2" id="KW-0805">Transcription regulation</keyword>
<comment type="caution">
    <text evidence="9">The sequence shown here is derived from an EMBL/GenBank/DDBJ whole genome shotgun (WGS) entry which is preliminary data.</text>
</comment>
<evidence type="ECO:0000313" key="9">
    <source>
        <dbReference type="EMBL" id="KAK8869568.1"/>
    </source>
</evidence>
<dbReference type="InterPro" id="IPR036879">
    <property type="entry name" value="TF_MADSbox_sf"/>
</dbReference>
<dbReference type="GeneID" id="92177395"/>
<dbReference type="Pfam" id="PF00319">
    <property type="entry name" value="SRF-TF"/>
    <property type="match status" value="1"/>
</dbReference>
<dbReference type="SUPFAM" id="SSF55455">
    <property type="entry name" value="SRF-like"/>
    <property type="match status" value="1"/>
</dbReference>
<evidence type="ECO:0000259" key="8">
    <source>
        <dbReference type="PROSITE" id="PS50066"/>
    </source>
</evidence>
<dbReference type="GO" id="GO:0005634">
    <property type="term" value="C:nucleus"/>
    <property type="evidence" value="ECO:0007669"/>
    <property type="project" value="UniProtKB-SubCell"/>
</dbReference>
<comment type="subcellular location">
    <subcellularLocation>
        <location evidence="1">Nucleus</location>
    </subcellularLocation>
</comment>
<dbReference type="CDD" id="cd00265">
    <property type="entry name" value="MADS_MEF2_like"/>
    <property type="match status" value="1"/>
</dbReference>
<evidence type="ECO:0000256" key="7">
    <source>
        <dbReference type="SAM" id="MobiDB-lite"/>
    </source>
</evidence>
<keyword evidence="5" id="KW-0539">Nucleus</keyword>
<feature type="compositionally biased region" description="Basic and acidic residues" evidence="7">
    <location>
        <begin position="191"/>
        <end position="236"/>
    </location>
</feature>
<dbReference type="GO" id="GO:0046983">
    <property type="term" value="F:protein dimerization activity"/>
    <property type="evidence" value="ECO:0007669"/>
    <property type="project" value="InterPro"/>
</dbReference>
<evidence type="ECO:0000256" key="5">
    <source>
        <dbReference type="ARBA" id="ARBA00023242"/>
    </source>
</evidence>
<dbReference type="EMBL" id="JBCAWK010000001">
    <property type="protein sequence ID" value="KAK8869568.1"/>
    <property type="molecule type" value="Genomic_DNA"/>
</dbReference>
<feature type="compositionally biased region" description="Acidic residues" evidence="7">
    <location>
        <begin position="181"/>
        <end position="190"/>
    </location>
</feature>
<dbReference type="RefSeq" id="XP_066805814.1">
    <property type="nucleotide sequence ID" value="XM_066943272.1"/>
</dbReference>
<dbReference type="PRINTS" id="PR00404">
    <property type="entry name" value="MADSDOMAIN"/>
</dbReference>
<comment type="similarity">
    <text evidence="6">Belongs to the MEF2 family.</text>
</comment>
<dbReference type="GO" id="GO:0000977">
    <property type="term" value="F:RNA polymerase II transcription regulatory region sequence-specific DNA binding"/>
    <property type="evidence" value="ECO:0007669"/>
    <property type="project" value="InterPro"/>
</dbReference>
<feature type="compositionally biased region" description="Acidic residues" evidence="7">
    <location>
        <begin position="91"/>
        <end position="100"/>
    </location>
</feature>
<feature type="compositionally biased region" description="Basic and acidic residues" evidence="7">
    <location>
        <begin position="159"/>
        <end position="171"/>
    </location>
</feature>
<dbReference type="KEGG" id="kne:92177395"/>
<dbReference type="InterPro" id="IPR033896">
    <property type="entry name" value="MEF2-like_N"/>
</dbReference>
<keyword evidence="4" id="KW-0804">Transcription</keyword>
<keyword evidence="10" id="KW-1185">Reference proteome</keyword>
<dbReference type="InterPro" id="IPR050142">
    <property type="entry name" value="MADS-box/MEF2_TF"/>
</dbReference>
<keyword evidence="3" id="KW-0238">DNA-binding</keyword>
<feature type="compositionally biased region" description="Basic and acidic residues" evidence="7">
    <location>
        <begin position="546"/>
        <end position="563"/>
    </location>
</feature>
<dbReference type="SMART" id="SM00432">
    <property type="entry name" value="MADS"/>
    <property type="match status" value="1"/>
</dbReference>
<dbReference type="Gene3D" id="3.40.1810.10">
    <property type="entry name" value="Transcription factor, MADS-box"/>
    <property type="match status" value="1"/>
</dbReference>
<dbReference type="GO" id="GO:0045944">
    <property type="term" value="P:positive regulation of transcription by RNA polymerase II"/>
    <property type="evidence" value="ECO:0007669"/>
    <property type="project" value="InterPro"/>
</dbReference>
<dbReference type="PROSITE" id="PS50066">
    <property type="entry name" value="MADS_BOX_2"/>
    <property type="match status" value="1"/>
</dbReference>